<keyword evidence="1" id="KW-1133">Transmembrane helix</keyword>
<protein>
    <submittedName>
        <fullName evidence="2">Uncharacterized protein</fullName>
    </submittedName>
</protein>
<reference evidence="2 3" key="1">
    <citation type="submission" date="2020-07" db="EMBL/GenBank/DDBJ databases">
        <title>Genomic Encyclopedia of Type Strains, Phase III (KMG-III): the genomes of soil and plant-associated and newly described type strains.</title>
        <authorList>
            <person name="Whitman W."/>
        </authorList>
    </citation>
    <scope>NUCLEOTIDE SEQUENCE [LARGE SCALE GENOMIC DNA]</scope>
    <source>
        <strain evidence="2 3">DSM 11255</strain>
    </source>
</reference>
<dbReference type="RefSeq" id="WP_162830797.1">
    <property type="nucleotide sequence ID" value="NZ_ATYG01000002.1"/>
</dbReference>
<comment type="caution">
    <text evidence="2">The sequence shown here is derived from an EMBL/GenBank/DDBJ whole genome shotgun (WGS) entry which is preliminary data.</text>
</comment>
<keyword evidence="1" id="KW-0472">Membrane</keyword>
<dbReference type="EMBL" id="JACCBS010000002">
    <property type="protein sequence ID" value="NYE57279.1"/>
    <property type="molecule type" value="Genomic_DNA"/>
</dbReference>
<keyword evidence="1" id="KW-0812">Transmembrane</keyword>
<name>A0ABX2R8N0_9THEO</name>
<organism evidence="2 3">
    <name type="scientific">Carboxydothermus ferrireducens DSM 11255</name>
    <dbReference type="NCBI Taxonomy" id="1119529"/>
    <lineage>
        <taxon>Bacteria</taxon>
        <taxon>Bacillati</taxon>
        <taxon>Bacillota</taxon>
        <taxon>Clostridia</taxon>
        <taxon>Thermoanaerobacterales</taxon>
        <taxon>Thermoanaerobacteraceae</taxon>
        <taxon>Carboxydothermus</taxon>
    </lineage>
</organism>
<feature type="transmembrane region" description="Helical" evidence="1">
    <location>
        <begin position="20"/>
        <end position="38"/>
    </location>
</feature>
<evidence type="ECO:0000313" key="2">
    <source>
        <dbReference type="EMBL" id="NYE57279.1"/>
    </source>
</evidence>
<dbReference type="Proteomes" id="UP000604066">
    <property type="component" value="Unassembled WGS sequence"/>
</dbReference>
<evidence type="ECO:0000256" key="1">
    <source>
        <dbReference type="SAM" id="Phobius"/>
    </source>
</evidence>
<accession>A0ABX2R8N0</accession>
<gene>
    <name evidence="2" type="ORF">HDG70_000994</name>
</gene>
<proteinExistence type="predicted"/>
<evidence type="ECO:0000313" key="3">
    <source>
        <dbReference type="Proteomes" id="UP000604066"/>
    </source>
</evidence>
<sequence length="46" mass="5593">MYHLKKKLPKKFRFLEPGWWMVHLTGLTLTGILTYLVFRDENELDL</sequence>
<keyword evidence="3" id="KW-1185">Reference proteome</keyword>